<protein>
    <recommendedName>
        <fullName evidence="1">Tox-MPTase2 domain-containing protein</fullName>
    </recommendedName>
</protein>
<dbReference type="Proteomes" id="UP000603715">
    <property type="component" value="Unassembled WGS sequence"/>
</dbReference>
<sequence>MYDYGARFYMPDIGRWGVVDPLAEVMRRYSPYNYAFDNPINFIDPDGNAPYNPKDFYGKNSAFNDDFDPNTTIYGNGSFGGYKYYEMGFMYDGAGGNGADTYKGQEAYDILQNFLNPPDDHFNQFGKYLYTDNKKTNNIVIDFQNPITGNLNTSPWLSKLITDVDFGISNNIVMLNNIIMHYASKVGISKSSFLNGEVSTYNVFDMKFHGATLDTYGKTTTNGGTHAMQYVRGSSYYSNYAHF</sequence>
<organism evidence="2 3">
    <name type="scientific">Chryseobacterium muglaense</name>
    <dbReference type="NCBI Taxonomy" id="2893752"/>
    <lineage>
        <taxon>Bacteria</taxon>
        <taxon>Pseudomonadati</taxon>
        <taxon>Bacteroidota</taxon>
        <taxon>Flavobacteriia</taxon>
        <taxon>Flavobacteriales</taxon>
        <taxon>Weeksellaceae</taxon>
        <taxon>Chryseobacterium group</taxon>
        <taxon>Chryseobacterium</taxon>
    </lineage>
</organism>
<proteinExistence type="predicted"/>
<evidence type="ECO:0000313" key="2">
    <source>
        <dbReference type="EMBL" id="MBD3907367.1"/>
    </source>
</evidence>
<gene>
    <name evidence="2" type="ORF">IEW27_22625</name>
</gene>
<dbReference type="EMBL" id="JACXXP010000083">
    <property type="protein sequence ID" value="MBD3907367.1"/>
    <property type="molecule type" value="Genomic_DNA"/>
</dbReference>
<dbReference type="NCBIfam" id="TIGR03696">
    <property type="entry name" value="Rhs_assc_core"/>
    <property type="match status" value="1"/>
</dbReference>
<dbReference type="Pfam" id="PF15638">
    <property type="entry name" value="Tox-MPTase2"/>
    <property type="match status" value="1"/>
</dbReference>
<keyword evidence="3" id="KW-1185">Reference proteome</keyword>
<name>A0ABR8MCL5_9FLAO</name>
<accession>A0ABR8MCL5</accession>
<dbReference type="RefSeq" id="WP_191181704.1">
    <property type="nucleotide sequence ID" value="NZ_JACXXP010000083.1"/>
</dbReference>
<feature type="domain" description="Tox-MPTase2" evidence="1">
    <location>
        <begin position="120"/>
        <end position="192"/>
    </location>
</feature>
<dbReference type="Gene3D" id="2.180.10.10">
    <property type="entry name" value="RHS repeat-associated core"/>
    <property type="match status" value="1"/>
</dbReference>
<evidence type="ECO:0000259" key="1">
    <source>
        <dbReference type="Pfam" id="PF15638"/>
    </source>
</evidence>
<comment type="caution">
    <text evidence="2">The sequence shown here is derived from an EMBL/GenBank/DDBJ whole genome shotgun (WGS) entry which is preliminary data.</text>
</comment>
<evidence type="ECO:0000313" key="3">
    <source>
        <dbReference type="Proteomes" id="UP000603715"/>
    </source>
</evidence>
<reference evidence="3" key="1">
    <citation type="submission" date="2023-07" db="EMBL/GenBank/DDBJ databases">
        <title>Description of novel Chryseobacterium sp. strain C-2.</title>
        <authorList>
            <person name="Saticioglu I.B."/>
        </authorList>
    </citation>
    <scope>NUCLEOTIDE SEQUENCE [LARGE SCALE GENOMIC DNA]</scope>
    <source>
        <strain evidence="3">C-2</strain>
    </source>
</reference>
<dbReference type="InterPro" id="IPR028914">
    <property type="entry name" value="Tox-MPTase2_dom"/>
</dbReference>
<dbReference type="InterPro" id="IPR022385">
    <property type="entry name" value="Rhs_assc_core"/>
</dbReference>